<evidence type="ECO:0000256" key="1">
    <source>
        <dbReference type="SAM" id="MobiDB-lite"/>
    </source>
</evidence>
<protein>
    <submittedName>
        <fullName evidence="2">Colicin transporter</fullName>
    </submittedName>
</protein>
<feature type="compositionally biased region" description="Basic and acidic residues" evidence="1">
    <location>
        <begin position="213"/>
        <end position="238"/>
    </location>
</feature>
<dbReference type="AlphaFoldDB" id="A0AAN1MK98"/>
<accession>A0AAN1MK98</accession>
<feature type="region of interest" description="Disordered" evidence="1">
    <location>
        <begin position="96"/>
        <end position="254"/>
    </location>
</feature>
<feature type="compositionally biased region" description="Basic and acidic residues" evidence="1">
    <location>
        <begin position="173"/>
        <end position="188"/>
    </location>
</feature>
<name>A0AAN1MK98_9BURK</name>
<dbReference type="KEGG" id="phs:C2L64_06205"/>
<organism evidence="2 3">
    <name type="scientific">Paraburkholderia hospita</name>
    <dbReference type="NCBI Taxonomy" id="169430"/>
    <lineage>
        <taxon>Bacteria</taxon>
        <taxon>Pseudomonadati</taxon>
        <taxon>Pseudomonadota</taxon>
        <taxon>Betaproteobacteria</taxon>
        <taxon>Burkholderiales</taxon>
        <taxon>Burkholderiaceae</taxon>
        <taxon>Paraburkholderia</taxon>
    </lineage>
</organism>
<proteinExistence type="predicted"/>
<evidence type="ECO:0000313" key="3">
    <source>
        <dbReference type="Proteomes" id="UP000236649"/>
    </source>
</evidence>
<dbReference type="Proteomes" id="UP000236649">
    <property type="component" value="Chromosome 1"/>
</dbReference>
<feature type="compositionally biased region" description="Low complexity" evidence="1">
    <location>
        <begin position="139"/>
        <end position="158"/>
    </location>
</feature>
<feature type="compositionally biased region" description="Basic and acidic residues" evidence="1">
    <location>
        <begin position="108"/>
        <end position="122"/>
    </location>
</feature>
<feature type="compositionally biased region" description="Low complexity" evidence="1">
    <location>
        <begin position="239"/>
        <end position="254"/>
    </location>
</feature>
<reference evidence="2 3" key="1">
    <citation type="submission" date="2018-01" db="EMBL/GenBank/DDBJ databases">
        <title>Species boundaries and ecological features among Paraburkholderia terrae DSMZ17804T, P. hospita DSMZ17164T and P. caribensis DSMZ13236T.</title>
        <authorList>
            <person name="Pratama A.A."/>
        </authorList>
    </citation>
    <scope>NUCLEOTIDE SEQUENCE [LARGE SCALE GENOMIC DNA]</scope>
    <source>
        <strain evidence="2 3">DSM 17164</strain>
    </source>
</reference>
<gene>
    <name evidence="2" type="ORF">C2L64_06205</name>
</gene>
<sequence>MAASSAASATASGVPAANDFDARQKTLDTRTTENNYRYGVAQHNCYSKFFVNHCLDSAREDMRVVAADIRKEQLALDDEKRVEHARQRDEQAAIKRAQYEADTPARTAQDERNAQAYEDKQRQHQLSQAQRNAEAPQRAANEQAFQQKQQQHAIDQAQRGISPSQAAANQKAYDAKQADFQRKLDEAHQQAAQKAQERGEKQQRFQQKQSEAAQHKADVEERQKQAAEKAKQKQEEQAKQQQQLEQQQKQQQQQ</sequence>
<evidence type="ECO:0000313" key="2">
    <source>
        <dbReference type="EMBL" id="AUT70150.1"/>
    </source>
</evidence>
<dbReference type="EMBL" id="CP026105">
    <property type="protein sequence ID" value="AUT70150.1"/>
    <property type="molecule type" value="Genomic_DNA"/>
</dbReference>
<feature type="compositionally biased region" description="Polar residues" evidence="1">
    <location>
        <begin position="159"/>
        <end position="168"/>
    </location>
</feature>